<dbReference type="Proteomes" id="UP000588647">
    <property type="component" value="Unassembled WGS sequence"/>
</dbReference>
<feature type="transmembrane region" description="Helical" evidence="7">
    <location>
        <begin position="6"/>
        <end position="24"/>
    </location>
</feature>
<dbReference type="InterPro" id="IPR005467">
    <property type="entry name" value="His_kinase_dom"/>
</dbReference>
<dbReference type="PANTHER" id="PTHR43065:SF42">
    <property type="entry name" value="TWO-COMPONENT SENSOR PPRA"/>
    <property type="match status" value="1"/>
</dbReference>
<feature type="domain" description="Histidine kinase" evidence="8">
    <location>
        <begin position="467"/>
        <end position="690"/>
    </location>
</feature>
<dbReference type="NCBIfam" id="NF010411">
    <property type="entry name" value="PRK13837.1"/>
    <property type="match status" value="1"/>
</dbReference>
<evidence type="ECO:0000313" key="11">
    <source>
        <dbReference type="Proteomes" id="UP000588647"/>
    </source>
</evidence>
<evidence type="ECO:0000313" key="10">
    <source>
        <dbReference type="EMBL" id="MBB4003622.1"/>
    </source>
</evidence>
<evidence type="ECO:0000256" key="1">
    <source>
        <dbReference type="ARBA" id="ARBA00000085"/>
    </source>
</evidence>
<keyword evidence="7" id="KW-0472">Membrane</keyword>
<dbReference type="Pfam" id="PF02518">
    <property type="entry name" value="HATPase_c"/>
    <property type="match status" value="1"/>
</dbReference>
<dbReference type="SUPFAM" id="SSF52172">
    <property type="entry name" value="CheY-like"/>
    <property type="match status" value="1"/>
</dbReference>
<evidence type="ECO:0000259" key="8">
    <source>
        <dbReference type="PROSITE" id="PS50109"/>
    </source>
</evidence>
<dbReference type="Pfam" id="PF19443">
    <property type="entry name" value="DAHL"/>
    <property type="match status" value="1"/>
</dbReference>
<dbReference type="CDD" id="cd00082">
    <property type="entry name" value="HisKA"/>
    <property type="match status" value="1"/>
</dbReference>
<keyword evidence="4" id="KW-0808">Transferase</keyword>
<dbReference type="SMART" id="SM00387">
    <property type="entry name" value="HATPase_c"/>
    <property type="match status" value="1"/>
</dbReference>
<keyword evidence="7" id="KW-0812">Transmembrane</keyword>
<keyword evidence="7" id="KW-1133">Transmembrane helix</keyword>
<evidence type="ECO:0000256" key="3">
    <source>
        <dbReference type="ARBA" id="ARBA00022553"/>
    </source>
</evidence>
<feature type="domain" description="Response regulatory" evidence="9">
    <location>
        <begin position="713"/>
        <end position="826"/>
    </location>
</feature>
<dbReference type="SUPFAM" id="SSF47384">
    <property type="entry name" value="Homodimeric domain of signal transducing histidine kinase"/>
    <property type="match status" value="1"/>
</dbReference>
<reference evidence="10 11" key="1">
    <citation type="submission" date="2020-08" db="EMBL/GenBank/DDBJ databases">
        <title>Genomic Encyclopedia of Type Strains, Phase IV (KMG-IV): sequencing the most valuable type-strain genomes for metagenomic binning, comparative biology and taxonomic classification.</title>
        <authorList>
            <person name="Goeker M."/>
        </authorList>
    </citation>
    <scope>NUCLEOTIDE SEQUENCE [LARGE SCALE GENOMIC DNA]</scope>
    <source>
        <strain evidence="10 11">DSM 103570</strain>
    </source>
</reference>
<dbReference type="InterPro" id="IPR036097">
    <property type="entry name" value="HisK_dim/P_sf"/>
</dbReference>
<sequence>MTKFPLFLAATTGMLVILTILLRLSMNPDDAEHQQTLEVLRSIDMSNASLQRDVIQARSAILQNYDPLVRNLATMQQSVIRLPRHAFAADTQLEQVALELISATGLAGELVERFKSRNAIMQNSQIIFNDALETLKGDLPADNGEAHIRLTGVAGSVSRFTREPSDDNRTRLNLALNRLLFPFAAELQGPITRTLTIHGRVLASALPVVDEITADLQRIPIANLVQRYQARYLDLYAEASERAALFRLILYSAAVVLAAYVTYLFLRLQQNASVLRDRLALEAAIATVSTGFIDLKLDDLCQEIKAGLSTLVGFAGIEEARLLRKQDEAAPEGSARGEREPDDVVSSSLLAIAEDWQGKREPHGGVEVPRISALPIGSVRHRLSRLGYRSWLVLPVRNGEQQFGYLSFATRSKERKWPADEVALLRTAAEIFTNALQRAHSDRERETLQTRLSEAQRLESLGTLAGGIAHEYNNMLGAILGYGELALTDLDAGSPTHRQVQQIVRAGMRAQNITDQILAFSRRRERQYRPMRMAPAVSEALDLVRASFPDTLEIITRFEEDEGVIMGDPAELQQVVVNLCVNAVHAMDRAGVVEVVLDEIALKRGRDLSHGRLPAGRYVRLAVSDCGHGMNSQTLRRMFEPFFTTKTVGEGTGLGLSAVHGIVTAHKGALNVNSATGKGTTIEAYFPRGDVLPVEDQDAAALSQEVPRGSGQTILVVDPAEQRRMLLEEMLANLGYEAVGFEQKEAALNAVGESLDRFDLALLDEKLVGSGPQSLRRRLREMRQDLPILILAERGSGREGGPDRLEERLEKPLRMETLALALARQIPAPAAS</sequence>
<evidence type="ECO:0000256" key="2">
    <source>
        <dbReference type="ARBA" id="ARBA00012438"/>
    </source>
</evidence>
<dbReference type="Gene3D" id="3.30.450.40">
    <property type="match status" value="1"/>
</dbReference>
<dbReference type="InterPro" id="IPR004358">
    <property type="entry name" value="Sig_transdc_His_kin-like_C"/>
</dbReference>
<name>A0A7W6HEH9_9HYPH</name>
<dbReference type="InterPro" id="IPR003594">
    <property type="entry name" value="HATPase_dom"/>
</dbReference>
<dbReference type="Gene3D" id="3.40.50.2300">
    <property type="match status" value="1"/>
</dbReference>
<comment type="catalytic activity">
    <reaction evidence="1">
        <text>ATP + protein L-histidine = ADP + protein N-phospho-L-histidine.</text>
        <dbReference type="EC" id="2.7.13.3"/>
    </reaction>
</comment>
<dbReference type="GO" id="GO:0000155">
    <property type="term" value="F:phosphorelay sensor kinase activity"/>
    <property type="evidence" value="ECO:0007669"/>
    <property type="project" value="InterPro"/>
</dbReference>
<keyword evidence="11" id="KW-1185">Reference proteome</keyword>
<dbReference type="Gene3D" id="3.30.565.10">
    <property type="entry name" value="Histidine kinase-like ATPase, C-terminal domain"/>
    <property type="match status" value="1"/>
</dbReference>
<dbReference type="InterPro" id="IPR045812">
    <property type="entry name" value="DAHL"/>
</dbReference>
<dbReference type="SMART" id="SM00065">
    <property type="entry name" value="GAF"/>
    <property type="match status" value="1"/>
</dbReference>
<accession>A0A7W6HEH9</accession>
<dbReference type="InterPro" id="IPR011006">
    <property type="entry name" value="CheY-like_superfamily"/>
</dbReference>
<dbReference type="EMBL" id="JACIEM010000003">
    <property type="protein sequence ID" value="MBB4003622.1"/>
    <property type="molecule type" value="Genomic_DNA"/>
</dbReference>
<dbReference type="PROSITE" id="PS50109">
    <property type="entry name" value="HIS_KIN"/>
    <property type="match status" value="1"/>
</dbReference>
<evidence type="ECO:0000256" key="5">
    <source>
        <dbReference type="ARBA" id="ARBA00022777"/>
    </source>
</evidence>
<dbReference type="PANTHER" id="PTHR43065">
    <property type="entry name" value="SENSOR HISTIDINE KINASE"/>
    <property type="match status" value="1"/>
</dbReference>
<feature type="modified residue" description="4-aspartylphosphate" evidence="6">
    <location>
        <position position="764"/>
    </location>
</feature>
<dbReference type="EC" id="2.7.13.3" evidence="2"/>
<dbReference type="Pfam" id="PF00512">
    <property type="entry name" value="HisKA"/>
    <property type="match status" value="1"/>
</dbReference>
<keyword evidence="3 6" id="KW-0597">Phosphoprotein</keyword>
<dbReference type="Pfam" id="PF01590">
    <property type="entry name" value="GAF"/>
    <property type="match status" value="1"/>
</dbReference>
<dbReference type="InterPro" id="IPR003661">
    <property type="entry name" value="HisK_dim/P_dom"/>
</dbReference>
<dbReference type="RefSeq" id="WP_183208780.1">
    <property type="nucleotide sequence ID" value="NZ_JAAAMM010000003.1"/>
</dbReference>
<evidence type="ECO:0000256" key="7">
    <source>
        <dbReference type="SAM" id="Phobius"/>
    </source>
</evidence>
<dbReference type="InterPro" id="IPR029016">
    <property type="entry name" value="GAF-like_dom_sf"/>
</dbReference>
<organism evidence="10 11">
    <name type="scientific">Aurantimonas endophytica</name>
    <dbReference type="NCBI Taxonomy" id="1522175"/>
    <lineage>
        <taxon>Bacteria</taxon>
        <taxon>Pseudomonadati</taxon>
        <taxon>Pseudomonadota</taxon>
        <taxon>Alphaproteobacteria</taxon>
        <taxon>Hyphomicrobiales</taxon>
        <taxon>Aurantimonadaceae</taxon>
        <taxon>Aurantimonas</taxon>
    </lineage>
</organism>
<dbReference type="SUPFAM" id="SSF55781">
    <property type="entry name" value="GAF domain-like"/>
    <property type="match status" value="1"/>
</dbReference>
<dbReference type="InterPro" id="IPR036890">
    <property type="entry name" value="HATPase_C_sf"/>
</dbReference>
<proteinExistence type="predicted"/>
<dbReference type="AlphaFoldDB" id="A0A7W6HEH9"/>
<dbReference type="PROSITE" id="PS50110">
    <property type="entry name" value="RESPONSE_REGULATORY"/>
    <property type="match status" value="1"/>
</dbReference>
<comment type="caution">
    <text evidence="10">The sequence shown here is derived from an EMBL/GenBank/DDBJ whole genome shotgun (WGS) entry which is preliminary data.</text>
</comment>
<dbReference type="SMART" id="SM00388">
    <property type="entry name" value="HisKA"/>
    <property type="match status" value="1"/>
</dbReference>
<evidence type="ECO:0000256" key="6">
    <source>
        <dbReference type="PROSITE-ProRule" id="PRU00169"/>
    </source>
</evidence>
<evidence type="ECO:0000256" key="4">
    <source>
        <dbReference type="ARBA" id="ARBA00022679"/>
    </source>
</evidence>
<feature type="transmembrane region" description="Helical" evidence="7">
    <location>
        <begin position="248"/>
        <end position="266"/>
    </location>
</feature>
<dbReference type="InterPro" id="IPR001789">
    <property type="entry name" value="Sig_transdc_resp-reg_receiver"/>
</dbReference>
<keyword evidence="5 10" id="KW-0418">Kinase</keyword>
<gene>
    <name evidence="10" type="ORF">GGR03_002703</name>
</gene>
<evidence type="ECO:0000259" key="9">
    <source>
        <dbReference type="PROSITE" id="PS50110"/>
    </source>
</evidence>
<dbReference type="SUPFAM" id="SSF55874">
    <property type="entry name" value="ATPase domain of HSP90 chaperone/DNA topoisomerase II/histidine kinase"/>
    <property type="match status" value="1"/>
</dbReference>
<protein>
    <recommendedName>
        <fullName evidence="2">histidine kinase</fullName>
        <ecNumber evidence="2">2.7.13.3</ecNumber>
    </recommendedName>
</protein>
<dbReference type="InterPro" id="IPR003018">
    <property type="entry name" value="GAF"/>
</dbReference>
<dbReference type="PRINTS" id="PR00344">
    <property type="entry name" value="BCTRLSENSOR"/>
</dbReference>
<dbReference type="Gene3D" id="1.10.287.130">
    <property type="match status" value="1"/>
</dbReference>